<dbReference type="GO" id="GO:0003830">
    <property type="term" value="F:beta-1,4-mannosylglycoprotein 4-beta-N-acetylglucosaminyltransferase activity"/>
    <property type="evidence" value="ECO:0007669"/>
    <property type="project" value="InterPro"/>
</dbReference>
<proteinExistence type="predicted"/>
<organism evidence="2 3">
    <name type="scientific">Cherax quadricarinatus</name>
    <name type="common">Australian red claw crayfish</name>
    <dbReference type="NCBI Taxonomy" id="27406"/>
    <lineage>
        <taxon>Eukaryota</taxon>
        <taxon>Metazoa</taxon>
        <taxon>Ecdysozoa</taxon>
        <taxon>Arthropoda</taxon>
        <taxon>Crustacea</taxon>
        <taxon>Multicrustacea</taxon>
        <taxon>Malacostraca</taxon>
        <taxon>Eumalacostraca</taxon>
        <taxon>Eucarida</taxon>
        <taxon>Decapoda</taxon>
        <taxon>Pleocyemata</taxon>
        <taxon>Astacidea</taxon>
        <taxon>Parastacoidea</taxon>
        <taxon>Parastacidae</taxon>
        <taxon>Cherax</taxon>
    </lineage>
</organism>
<evidence type="ECO:0000256" key="1">
    <source>
        <dbReference type="SAM" id="Phobius"/>
    </source>
</evidence>
<dbReference type="AlphaFoldDB" id="A0AAW0Y154"/>
<dbReference type="PANTHER" id="PTHR12224">
    <property type="entry name" value="BETA-1,4-MANNOSYL-GLYCOPROTEIN BETA-1,4-N-ACETYLGLUCOSAMINYL-TRANSFERASE"/>
    <property type="match status" value="1"/>
</dbReference>
<dbReference type="InterPro" id="IPR006813">
    <property type="entry name" value="Glyco_trans_17"/>
</dbReference>
<dbReference type="Proteomes" id="UP001445076">
    <property type="component" value="Unassembled WGS sequence"/>
</dbReference>
<accession>A0AAW0Y154</accession>
<dbReference type="EMBL" id="JARKIK010000018">
    <property type="protein sequence ID" value="KAK8745818.1"/>
    <property type="molecule type" value="Genomic_DNA"/>
</dbReference>
<dbReference type="GO" id="GO:0006044">
    <property type="term" value="P:N-acetylglucosamine metabolic process"/>
    <property type="evidence" value="ECO:0007669"/>
    <property type="project" value="TreeGrafter"/>
</dbReference>
<name>A0AAW0Y154_CHEQU</name>
<keyword evidence="1" id="KW-0812">Transmembrane</keyword>
<sequence>MVRLRIRCRCIAVAVIVSQIFVGIWFFSRHLDPSKQFLKRLLNEGGQSILHLTDQQMSNYYSNFGKDMCVKAGSFVEKSSEGKCVCKAGWLGRRCGVPEIMQRTEWMQNPELSKNLQLKKRVKRVILVTPFSYEFDIFEINVNELHELVDVFVIGEANCTLCNTGNSHSLLNKLKNGWLKDYQSKMIYVPVHEKDLKNSSFMQTLIHSGLRLVSDVRPDDLLILTNGEEILNRDVVVFLKLFQGYPLPVKCQYRNYLYGFYWHNSQVSSNITDPQICAVSFQFLANAFEYQISRLQAGNVLEEDLNFFTTNEQPVAEWTIAEAGWRCHLCLSVQNIFYKFMDYPHNLRPKWFTESSSSMLPFIQRLIKFGQDEALDPVGNAEFPQKENLPLYLWNSKESYVHLLKNPYETVSIHNLV</sequence>
<gene>
    <name evidence="2" type="ORF">OTU49_000032</name>
</gene>
<reference evidence="2 3" key="1">
    <citation type="journal article" date="2024" name="BMC Genomics">
        <title>Genome assembly of redclaw crayfish (Cherax quadricarinatus) provides insights into its immune adaptation and hypoxia tolerance.</title>
        <authorList>
            <person name="Liu Z."/>
            <person name="Zheng J."/>
            <person name="Li H."/>
            <person name="Fang K."/>
            <person name="Wang S."/>
            <person name="He J."/>
            <person name="Zhou D."/>
            <person name="Weng S."/>
            <person name="Chi M."/>
            <person name="Gu Z."/>
            <person name="He J."/>
            <person name="Li F."/>
            <person name="Wang M."/>
        </authorList>
    </citation>
    <scope>NUCLEOTIDE SEQUENCE [LARGE SCALE GENOMIC DNA]</scope>
    <source>
        <strain evidence="2">ZL_2023a</strain>
    </source>
</reference>
<comment type="caution">
    <text evidence="2">The sequence shown here is derived from an EMBL/GenBank/DDBJ whole genome shotgun (WGS) entry which is preliminary data.</text>
</comment>
<evidence type="ECO:0000313" key="3">
    <source>
        <dbReference type="Proteomes" id="UP001445076"/>
    </source>
</evidence>
<feature type="transmembrane region" description="Helical" evidence="1">
    <location>
        <begin position="7"/>
        <end position="27"/>
    </location>
</feature>
<dbReference type="PANTHER" id="PTHR12224:SF0">
    <property type="entry name" value="BETA-1,4-MANNOSYL-GLYCOPROTEIN 4-BETA-N-ACETYLGLUCOSAMINYLTRANSFERASE"/>
    <property type="match status" value="1"/>
</dbReference>
<dbReference type="Pfam" id="PF04724">
    <property type="entry name" value="Glyco_transf_17"/>
    <property type="match status" value="1"/>
</dbReference>
<keyword evidence="1" id="KW-0472">Membrane</keyword>
<dbReference type="GO" id="GO:0016020">
    <property type="term" value="C:membrane"/>
    <property type="evidence" value="ECO:0007669"/>
    <property type="project" value="InterPro"/>
</dbReference>
<protein>
    <submittedName>
        <fullName evidence="2">Uncharacterized protein</fullName>
    </submittedName>
</protein>
<keyword evidence="3" id="KW-1185">Reference proteome</keyword>
<keyword evidence="1" id="KW-1133">Transmembrane helix</keyword>
<evidence type="ECO:0000313" key="2">
    <source>
        <dbReference type="EMBL" id="KAK8745818.1"/>
    </source>
</evidence>